<reference evidence="1 2" key="1">
    <citation type="submission" date="2020-08" db="EMBL/GenBank/DDBJ databases">
        <title>Genomic Encyclopedia of Type Strains, Phase IV (KMG-IV): sequencing the most valuable type-strain genomes for metagenomic binning, comparative biology and taxonomic classification.</title>
        <authorList>
            <person name="Goeker M."/>
        </authorList>
    </citation>
    <scope>NUCLEOTIDE SEQUENCE [LARGE SCALE GENOMIC DNA]</scope>
    <source>
        <strain evidence="1 2">DSM 17328</strain>
    </source>
</reference>
<dbReference type="EMBL" id="JACHNZ010000080">
    <property type="protein sequence ID" value="MBB4633974.1"/>
    <property type="molecule type" value="Genomic_DNA"/>
</dbReference>
<name>A0A7W7B4V5_9SPHN</name>
<protein>
    <submittedName>
        <fullName evidence="1">Uncharacterized protein</fullName>
    </submittedName>
</protein>
<sequence length="112" mass="12780">MHAGPQARAVLDEAERVRSDPAYRADRFVAEWTRLRKQQEHARFWGEEHKLPKINAGMAGLAKSLERDAQMESLLRPRARELGLGIGMEPERGLSRELSDWFGLSRGRGLSR</sequence>
<gene>
    <name evidence="1" type="ORF">GGQ98_003632</name>
</gene>
<keyword evidence="2" id="KW-1185">Reference proteome</keyword>
<accession>A0A7W7B4V5</accession>
<dbReference type="Proteomes" id="UP000566324">
    <property type="component" value="Unassembled WGS sequence"/>
</dbReference>
<comment type="caution">
    <text evidence="1">The sequence shown here is derived from an EMBL/GenBank/DDBJ whole genome shotgun (WGS) entry which is preliminary data.</text>
</comment>
<evidence type="ECO:0000313" key="2">
    <source>
        <dbReference type="Proteomes" id="UP000566324"/>
    </source>
</evidence>
<evidence type="ECO:0000313" key="1">
    <source>
        <dbReference type="EMBL" id="MBB4633974.1"/>
    </source>
</evidence>
<dbReference type="RefSeq" id="WP_184072046.1">
    <property type="nucleotide sequence ID" value="NZ_JACHNZ010000080.1"/>
</dbReference>
<organism evidence="1 2">
    <name type="scientific">Sphingosinicella soli</name>
    <dbReference type="NCBI Taxonomy" id="333708"/>
    <lineage>
        <taxon>Bacteria</taxon>
        <taxon>Pseudomonadati</taxon>
        <taxon>Pseudomonadota</taxon>
        <taxon>Alphaproteobacteria</taxon>
        <taxon>Sphingomonadales</taxon>
        <taxon>Sphingosinicellaceae</taxon>
        <taxon>Sphingosinicella</taxon>
    </lineage>
</organism>
<dbReference type="AlphaFoldDB" id="A0A7W7B4V5"/>
<proteinExistence type="predicted"/>